<feature type="compositionally biased region" description="Polar residues" evidence="5">
    <location>
        <begin position="51"/>
        <end position="62"/>
    </location>
</feature>
<dbReference type="GO" id="GO:0005856">
    <property type="term" value="C:cytoskeleton"/>
    <property type="evidence" value="ECO:0007669"/>
    <property type="project" value="TreeGrafter"/>
</dbReference>
<keyword evidence="4" id="KW-0175">Coiled coil</keyword>
<dbReference type="RefSeq" id="XP_031023166.1">
    <property type="nucleotide sequence ID" value="XM_031170826.1"/>
</dbReference>
<feature type="compositionally biased region" description="Polar residues" evidence="5">
    <location>
        <begin position="1"/>
        <end position="18"/>
    </location>
</feature>
<evidence type="ECO:0000256" key="1">
    <source>
        <dbReference type="ARBA" id="ARBA00022553"/>
    </source>
</evidence>
<dbReference type="InterPro" id="IPR050839">
    <property type="entry name" value="Rho-assoc_Ser/Thr_Kinase"/>
</dbReference>
<accession>A0A507C2S2</accession>
<feature type="region of interest" description="Disordered" evidence="5">
    <location>
        <begin position="146"/>
        <end position="194"/>
    </location>
</feature>
<evidence type="ECO:0000313" key="6">
    <source>
        <dbReference type="EMBL" id="TPX31835.1"/>
    </source>
</evidence>
<dbReference type="PANTHER" id="PTHR22988:SF71">
    <property type="entry name" value="CITRON RHO-INTERACTING KINASE"/>
    <property type="match status" value="1"/>
</dbReference>
<keyword evidence="1" id="KW-0597">Phosphoprotein</keyword>
<evidence type="ECO:0000313" key="7">
    <source>
        <dbReference type="Proteomes" id="UP000319731"/>
    </source>
</evidence>
<organism evidence="6 7">
    <name type="scientific">Synchytrium microbalum</name>
    <dbReference type="NCBI Taxonomy" id="1806994"/>
    <lineage>
        <taxon>Eukaryota</taxon>
        <taxon>Fungi</taxon>
        <taxon>Fungi incertae sedis</taxon>
        <taxon>Chytridiomycota</taxon>
        <taxon>Chytridiomycota incertae sedis</taxon>
        <taxon>Chytridiomycetes</taxon>
        <taxon>Synchytriales</taxon>
        <taxon>Synchytriaceae</taxon>
        <taxon>Synchytrium</taxon>
    </lineage>
</organism>
<evidence type="ECO:0000256" key="4">
    <source>
        <dbReference type="SAM" id="Coils"/>
    </source>
</evidence>
<comment type="catalytic activity">
    <reaction evidence="2">
        <text>L-threonyl-[protein] + ATP = O-phospho-L-threonyl-[protein] + ADP + H(+)</text>
        <dbReference type="Rhea" id="RHEA:46608"/>
        <dbReference type="Rhea" id="RHEA-COMP:11060"/>
        <dbReference type="Rhea" id="RHEA-COMP:11605"/>
        <dbReference type="ChEBI" id="CHEBI:15378"/>
        <dbReference type="ChEBI" id="CHEBI:30013"/>
        <dbReference type="ChEBI" id="CHEBI:30616"/>
        <dbReference type="ChEBI" id="CHEBI:61977"/>
        <dbReference type="ChEBI" id="CHEBI:456216"/>
        <dbReference type="EC" id="2.7.11.1"/>
    </reaction>
</comment>
<feature type="region of interest" description="Disordered" evidence="5">
    <location>
        <begin position="272"/>
        <end position="300"/>
    </location>
</feature>
<name>A0A507C2S2_9FUNG</name>
<evidence type="ECO:0000256" key="3">
    <source>
        <dbReference type="ARBA" id="ARBA00048679"/>
    </source>
</evidence>
<feature type="compositionally biased region" description="Polar residues" evidence="5">
    <location>
        <begin position="288"/>
        <end position="300"/>
    </location>
</feature>
<dbReference type="OrthoDB" id="2130238at2759"/>
<feature type="region of interest" description="Disordered" evidence="5">
    <location>
        <begin position="563"/>
        <end position="582"/>
    </location>
</feature>
<feature type="compositionally biased region" description="Low complexity" evidence="5">
    <location>
        <begin position="19"/>
        <end position="34"/>
    </location>
</feature>
<evidence type="ECO:0000256" key="5">
    <source>
        <dbReference type="SAM" id="MobiDB-lite"/>
    </source>
</evidence>
<comment type="catalytic activity">
    <reaction evidence="3">
        <text>L-seryl-[protein] + ATP = O-phospho-L-seryl-[protein] + ADP + H(+)</text>
        <dbReference type="Rhea" id="RHEA:17989"/>
        <dbReference type="Rhea" id="RHEA-COMP:9863"/>
        <dbReference type="Rhea" id="RHEA-COMP:11604"/>
        <dbReference type="ChEBI" id="CHEBI:15378"/>
        <dbReference type="ChEBI" id="CHEBI:29999"/>
        <dbReference type="ChEBI" id="CHEBI:30616"/>
        <dbReference type="ChEBI" id="CHEBI:83421"/>
        <dbReference type="ChEBI" id="CHEBI:456216"/>
        <dbReference type="EC" id="2.7.11.1"/>
    </reaction>
</comment>
<keyword evidence="7" id="KW-1185">Reference proteome</keyword>
<dbReference type="GO" id="GO:0031032">
    <property type="term" value="P:actomyosin structure organization"/>
    <property type="evidence" value="ECO:0007669"/>
    <property type="project" value="TreeGrafter"/>
</dbReference>
<feature type="coiled-coil region" evidence="4">
    <location>
        <begin position="379"/>
        <end position="406"/>
    </location>
</feature>
<feature type="coiled-coil region" evidence="4">
    <location>
        <begin position="592"/>
        <end position="763"/>
    </location>
</feature>
<reference evidence="6 7" key="1">
    <citation type="journal article" date="2019" name="Sci. Rep.">
        <title>Comparative genomics of chytrid fungi reveal insights into the obligate biotrophic and pathogenic lifestyle of Synchytrium endobioticum.</title>
        <authorList>
            <person name="van de Vossenberg B.T.L.H."/>
            <person name="Warris S."/>
            <person name="Nguyen H.D.T."/>
            <person name="van Gent-Pelzer M.P.E."/>
            <person name="Joly D.L."/>
            <person name="van de Geest H.C."/>
            <person name="Bonants P.J.M."/>
            <person name="Smith D.S."/>
            <person name="Levesque C.A."/>
            <person name="van der Lee T.A.J."/>
        </authorList>
    </citation>
    <scope>NUCLEOTIDE SEQUENCE [LARGE SCALE GENOMIC DNA]</scope>
    <source>
        <strain evidence="6 7">JEL517</strain>
    </source>
</reference>
<evidence type="ECO:0000256" key="2">
    <source>
        <dbReference type="ARBA" id="ARBA00047899"/>
    </source>
</evidence>
<dbReference type="GeneID" id="42006123"/>
<gene>
    <name evidence="6" type="ORF">SmJEL517_g04898</name>
</gene>
<dbReference type="GO" id="GO:0005737">
    <property type="term" value="C:cytoplasm"/>
    <property type="evidence" value="ECO:0007669"/>
    <property type="project" value="TreeGrafter"/>
</dbReference>
<comment type="caution">
    <text evidence="6">The sequence shown here is derived from an EMBL/GenBank/DDBJ whole genome shotgun (WGS) entry which is preliminary data.</text>
</comment>
<dbReference type="AlphaFoldDB" id="A0A507C2S2"/>
<dbReference type="EMBL" id="QEAO01000038">
    <property type="protein sequence ID" value="TPX31835.1"/>
    <property type="molecule type" value="Genomic_DNA"/>
</dbReference>
<protein>
    <submittedName>
        <fullName evidence="6">Uncharacterized protein</fullName>
    </submittedName>
</protein>
<feature type="compositionally biased region" description="Low complexity" evidence="5">
    <location>
        <begin position="275"/>
        <end position="287"/>
    </location>
</feature>
<dbReference type="PANTHER" id="PTHR22988">
    <property type="entry name" value="MYOTONIC DYSTROPHY S/T KINASE-RELATED"/>
    <property type="match status" value="1"/>
</dbReference>
<proteinExistence type="predicted"/>
<feature type="region of interest" description="Disordered" evidence="5">
    <location>
        <begin position="1"/>
        <end position="62"/>
    </location>
</feature>
<sequence length="906" mass="99837">MREATKSSVSASALTQDLSKPAASKSRTSTKASSLKPSFSTSSAKREHHTTTIPTPSATSNHIVKSASTLESQKRLAEQLVEAAQHISSTLTEIESDIKHDEEGVPVPIKFKIHSTEPLLVPIHTQMLTRPNNISMDVPLRSITPQTLQTASRPPSPSRPNPSAIFTSPPRRTDGETVLPISRSTSPYAVPPPPIDEDPEIMKRQLHHLDRENKQLRMQVELEKENIHLRQQVGEVPAASEGVVFALVDRVKALEGEQRRAKARSIVIPVPRQKSTTSNVTSNTTGSKQSNSIQPGTDLTQRSDGFLKARVAQLESDCDTLREQLAASVASAASTAKQAQAVSANANVTNAMIEANAYDILQRSYHELSMKSSRQAKEMAAMMEQNEILRKENRRLLEVERELTRKVVSGGVPNNSNSNEDSGILVHSIDTEMARIKTITASLPPADSAFPLSDLGPPLVSLLSPLTTMRRLATTSNNTPVVSVLSDVTSAIATVITACAALNDESKCISDRIRRIKTESLMLREETDLTLRAIEDEKRMHVERICVELEGARAEILRLKRSRRNGSNSNQDQQDETTDTAVFDDTTKGDYIATLKQELEDWRADNSRLKNALALAEASGGVGSEAVLAARRARDDAESKVEDERLKNKKAAELVRTLKDEIARYKNGGQGVAAANGGGNSSDMAMLLRENDETQAKLGQLNTVLEEHVEQARQLKEENNSLRENLKRAKDKQKMFGRLEKEAKELEHNQIELVTALQDYERQYQAIIGLCSVTDPSILVEAAGCSSPQHNNTSIIHPHPRSFHPKFARLHQQYASAAHSLERATARVGELSKESELHGRRMAELAKEASSRGDEVVRLREDMRKVKEEVLSERDTRARLESRLQRIASGFQPLLSGLQVKGGVAR</sequence>
<dbReference type="Proteomes" id="UP000319731">
    <property type="component" value="Unassembled WGS sequence"/>
</dbReference>
<dbReference type="GO" id="GO:0004674">
    <property type="term" value="F:protein serine/threonine kinase activity"/>
    <property type="evidence" value="ECO:0007669"/>
    <property type="project" value="UniProtKB-EC"/>
</dbReference>